<feature type="compositionally biased region" description="Low complexity" evidence="2">
    <location>
        <begin position="743"/>
        <end position="752"/>
    </location>
</feature>
<feature type="compositionally biased region" description="Polar residues" evidence="2">
    <location>
        <begin position="754"/>
        <end position="767"/>
    </location>
</feature>
<dbReference type="EMBL" id="CAJOBC010002288">
    <property type="protein sequence ID" value="CAF3725580.1"/>
    <property type="molecule type" value="Genomic_DNA"/>
</dbReference>
<dbReference type="EMBL" id="CAJNOQ010002289">
    <property type="protein sequence ID" value="CAF0949855.1"/>
    <property type="molecule type" value="Genomic_DNA"/>
</dbReference>
<gene>
    <name evidence="3" type="ORF">GPM918_LOCUS11178</name>
    <name evidence="4" type="ORF">SRO942_LOCUS11177</name>
</gene>
<feature type="coiled-coil region" evidence="1">
    <location>
        <begin position="364"/>
        <end position="460"/>
    </location>
</feature>
<organism evidence="3 5">
    <name type="scientific">Didymodactylos carnosus</name>
    <dbReference type="NCBI Taxonomy" id="1234261"/>
    <lineage>
        <taxon>Eukaryota</taxon>
        <taxon>Metazoa</taxon>
        <taxon>Spiralia</taxon>
        <taxon>Gnathifera</taxon>
        <taxon>Rotifera</taxon>
        <taxon>Eurotatoria</taxon>
        <taxon>Bdelloidea</taxon>
        <taxon>Philodinida</taxon>
        <taxon>Philodinidae</taxon>
        <taxon>Didymodactylos</taxon>
    </lineage>
</organism>
<dbReference type="AlphaFoldDB" id="A0A814D3N5"/>
<dbReference type="Proteomes" id="UP000663829">
    <property type="component" value="Unassembled WGS sequence"/>
</dbReference>
<name>A0A814D3N5_9BILA</name>
<dbReference type="PANTHER" id="PTHR34649:SF1">
    <property type="entry name" value="CILIA- AND FLAGELLA-ASSOCIATED PROTEIN 99"/>
    <property type="match status" value="1"/>
</dbReference>
<evidence type="ECO:0000256" key="1">
    <source>
        <dbReference type="SAM" id="Coils"/>
    </source>
</evidence>
<comment type="caution">
    <text evidence="3">The sequence shown here is derived from an EMBL/GenBank/DDBJ whole genome shotgun (WGS) entry which is preliminary data.</text>
</comment>
<feature type="region of interest" description="Disordered" evidence="2">
    <location>
        <begin position="736"/>
        <end position="767"/>
    </location>
</feature>
<evidence type="ECO:0000313" key="4">
    <source>
        <dbReference type="EMBL" id="CAF3725580.1"/>
    </source>
</evidence>
<reference evidence="3" key="1">
    <citation type="submission" date="2021-02" db="EMBL/GenBank/DDBJ databases">
        <authorList>
            <person name="Nowell W R."/>
        </authorList>
    </citation>
    <scope>NUCLEOTIDE SEQUENCE</scope>
</reference>
<dbReference type="OrthoDB" id="10262255at2759"/>
<evidence type="ECO:0000313" key="5">
    <source>
        <dbReference type="Proteomes" id="UP000663829"/>
    </source>
</evidence>
<keyword evidence="1" id="KW-0175">Coiled coil</keyword>
<evidence type="ECO:0000256" key="2">
    <source>
        <dbReference type="SAM" id="MobiDB-lite"/>
    </source>
</evidence>
<sequence>MDRGANEYSDLFYHSVQVLNNYTDDVSEENFLEQYFQENDVPDRDFISTVLFDCVRHSTLLRTVMEIFYSTDGINVRRSEQNMYKVISYIIFFQLDTVGLKLLRGFINTVQLHRMYQFLQFLLNDDRLMAVREECLKLYDKEYFDEKIYRVIKSHLPHLKSVLLDLTDIVEGRSAPRQIQPPTKTKPFKITSPKHRAVPVPQIIPKMERIKPAPKTTYEPSRERIELEKVREENHRKAIEKLEHTRTLKYGFMQTEKSHKTHEKLSKIVEDREKNLQFDIFRANPPPKPQVNKIPVKLNVASVLKESQLYRRHEDEVRRRLQEYEFGARDAQEFLTWQTDMRKKDYDSDLLELERKRLEGKLSYEEAILAKQRLQDENKRMADEMKEKTREIIDDYVKEKVKDEKRMKQLIEEVIDGRENAKLAQQKLQQYKKDFVKQYKEELKDMMKQALEDAEVEMRQRFELIQQIRAMESVPVDRWKPVDLTTIAGHGVLDEMSIAELRERLELVKDEREKERELKRDQIIKEKQDKEKQITDTVQYIVKFRNELTTAAAVKKQRQSTSAQPADFTNKPEIQQLKNELETKRSKRLEHHKQQQNLQRKSSSALTTSSLGPLNILQDLITSYQVDLVRSYTRGGPDRSEPYLAQNPGSATAFKTNGDSENIYLEPEYDVSTQIVPFFDILAEELVLLARKSSHHIRLAKLHDDVLFLKTLVMRKFNQMTKRLVESDNRIKTIKQKWDEKSSTSQSSNKKQQPYKSNSSSVNGDLNVTQDSTEISRHNTSNGAAEEVLSSSFLCCNRSFLSSSSCCTSTPETFRRRLAESSVSTIHHSSLIQEHFVSIREQLCLSCSSCTCYDVLRNKIELEYLTLSSKTDQFKCDNELLQRLLAECKYSYEQQYLLFSQNEQYLIEFEQTIRLQTDLIQVYEHLVDLLEASKRSQKCETIAGATTIGGKNEMSIHVDENGIHHQHIYQKINDLSTVNNDV</sequence>
<evidence type="ECO:0000313" key="3">
    <source>
        <dbReference type="EMBL" id="CAF0949855.1"/>
    </source>
</evidence>
<dbReference type="PANTHER" id="PTHR34649">
    <property type="entry name" value="CILIA- AND FLAGELLA-ASSOCIATED PROTEIN 99"/>
    <property type="match status" value="1"/>
</dbReference>
<dbReference type="InterPro" id="IPR039341">
    <property type="entry name" value="CFAP99"/>
</dbReference>
<accession>A0A814D3N5</accession>
<protein>
    <submittedName>
        <fullName evidence="3">Uncharacterized protein</fullName>
    </submittedName>
</protein>
<dbReference type="Proteomes" id="UP000681722">
    <property type="component" value="Unassembled WGS sequence"/>
</dbReference>
<proteinExistence type="predicted"/>
<keyword evidence="5" id="KW-1185">Reference proteome</keyword>